<evidence type="ECO:0000256" key="15">
    <source>
        <dbReference type="ARBA" id="ARBA00023211"/>
    </source>
</evidence>
<accession>A0A6J6CI48</accession>
<dbReference type="InterPro" id="IPR020561">
    <property type="entry name" value="PRibGlycinamid_synth_ATP-grasp"/>
</dbReference>
<gene>
    <name evidence="22" type="ORF">UFOPK1421_01279</name>
</gene>
<evidence type="ECO:0000256" key="7">
    <source>
        <dbReference type="ARBA" id="ARBA00013255"/>
    </source>
</evidence>
<evidence type="ECO:0000256" key="16">
    <source>
        <dbReference type="ARBA" id="ARBA00023268"/>
    </source>
</evidence>
<dbReference type="GO" id="GO:0005829">
    <property type="term" value="C:cytosol"/>
    <property type="evidence" value="ECO:0007669"/>
    <property type="project" value="TreeGrafter"/>
</dbReference>
<dbReference type="InterPro" id="IPR004733">
    <property type="entry name" value="PurM_cligase"/>
</dbReference>
<dbReference type="InterPro" id="IPR036676">
    <property type="entry name" value="PurM-like_C_sf"/>
</dbReference>
<evidence type="ECO:0000313" key="22">
    <source>
        <dbReference type="EMBL" id="CAB4550944.1"/>
    </source>
</evidence>
<dbReference type="InterPro" id="IPR037123">
    <property type="entry name" value="PRibGlycinamide_synth_C_sf"/>
</dbReference>
<dbReference type="InterPro" id="IPR020560">
    <property type="entry name" value="PRibGlycinamide_synth_C-dom"/>
</dbReference>
<dbReference type="SUPFAM" id="SSF51246">
    <property type="entry name" value="Rudiment single hybrid motif"/>
    <property type="match status" value="1"/>
</dbReference>
<comment type="similarity">
    <text evidence="5">Belongs to the AIR synthase family.</text>
</comment>
<dbReference type="SUPFAM" id="SSF56042">
    <property type="entry name" value="PurM C-terminal domain-like"/>
    <property type="match status" value="1"/>
</dbReference>
<dbReference type="Gene3D" id="3.90.600.10">
    <property type="entry name" value="Phosphoribosylglycinamide synthetase, C-terminal domain"/>
    <property type="match status" value="1"/>
</dbReference>
<evidence type="ECO:0000256" key="5">
    <source>
        <dbReference type="ARBA" id="ARBA00010280"/>
    </source>
</evidence>
<comment type="pathway">
    <text evidence="2">Purine metabolism; IMP biosynthesis via de novo pathway; 5-amino-1-(5-phospho-D-ribosyl)imidazole from N(2)-formyl-N(1)-(5-phospho-D-ribosyl)glycinamide: step 2/2.</text>
</comment>
<dbReference type="GO" id="GO:0046084">
    <property type="term" value="P:adenine biosynthetic process"/>
    <property type="evidence" value="ECO:0007669"/>
    <property type="project" value="TreeGrafter"/>
</dbReference>
<evidence type="ECO:0000256" key="18">
    <source>
        <dbReference type="ARBA" id="ARBA00032931"/>
    </source>
</evidence>
<evidence type="ECO:0000256" key="4">
    <source>
        <dbReference type="ARBA" id="ARBA00007423"/>
    </source>
</evidence>
<keyword evidence="13" id="KW-0658">Purine biosynthesis</keyword>
<keyword evidence="9" id="KW-0963">Cytoplasm</keyword>
<dbReference type="EC" id="6.3.4.13" evidence="7"/>
<dbReference type="SUPFAM" id="SSF52440">
    <property type="entry name" value="PreATP-grasp domain"/>
    <property type="match status" value="1"/>
</dbReference>
<dbReference type="InterPro" id="IPR011054">
    <property type="entry name" value="Rudment_hybrid_motif"/>
</dbReference>
<keyword evidence="10" id="KW-0436">Ligase</keyword>
<dbReference type="HAMAP" id="MF_00741">
    <property type="entry name" value="AIRS"/>
    <property type="match status" value="1"/>
</dbReference>
<proteinExistence type="inferred from homology"/>
<dbReference type="SMART" id="SM01209">
    <property type="entry name" value="GARS_A"/>
    <property type="match status" value="1"/>
</dbReference>
<keyword evidence="16" id="KW-0511">Multifunctional enzyme</keyword>
<dbReference type="PROSITE" id="PS00184">
    <property type="entry name" value="GARS"/>
    <property type="match status" value="1"/>
</dbReference>
<comment type="catalytic activity">
    <reaction evidence="20">
        <text>2-formamido-N(1)-(5-O-phospho-beta-D-ribosyl)acetamidine + ATP = 5-amino-1-(5-phospho-beta-D-ribosyl)imidazole + ADP + phosphate + H(+)</text>
        <dbReference type="Rhea" id="RHEA:23032"/>
        <dbReference type="ChEBI" id="CHEBI:15378"/>
        <dbReference type="ChEBI" id="CHEBI:30616"/>
        <dbReference type="ChEBI" id="CHEBI:43474"/>
        <dbReference type="ChEBI" id="CHEBI:137981"/>
        <dbReference type="ChEBI" id="CHEBI:147287"/>
        <dbReference type="ChEBI" id="CHEBI:456216"/>
        <dbReference type="EC" id="6.3.3.1"/>
    </reaction>
</comment>
<dbReference type="Gene3D" id="3.90.650.10">
    <property type="entry name" value="PurM-like C-terminal domain"/>
    <property type="match status" value="1"/>
</dbReference>
<dbReference type="InterPro" id="IPR016185">
    <property type="entry name" value="PreATP-grasp_dom_sf"/>
</dbReference>
<keyword evidence="11" id="KW-0479">Metal-binding</keyword>
<dbReference type="Pfam" id="PF02844">
    <property type="entry name" value="GARS_N"/>
    <property type="match status" value="1"/>
</dbReference>
<dbReference type="GO" id="GO:0006189">
    <property type="term" value="P:'de novo' IMP biosynthetic process"/>
    <property type="evidence" value="ECO:0007669"/>
    <property type="project" value="UniProtKB-UniPathway"/>
</dbReference>
<dbReference type="Gene3D" id="3.30.1490.20">
    <property type="entry name" value="ATP-grasp fold, A domain"/>
    <property type="match status" value="1"/>
</dbReference>
<evidence type="ECO:0000256" key="14">
    <source>
        <dbReference type="ARBA" id="ARBA00022840"/>
    </source>
</evidence>
<evidence type="ECO:0000256" key="9">
    <source>
        <dbReference type="ARBA" id="ARBA00022490"/>
    </source>
</evidence>
<sequence>MRILVLGSGGREDAIAWALEWGHHANDDEVFVAPGNGGSRLRLDVDPTDPQAVVDLCRREAIGLVVVGPESSLAAGVSDALREASIPVFGPSAQAAMLETSKAFCRSFATKHSIPSPVSEVFAGPQAAEKALLWAEQQSFEIVVKADGLAAGKGVVVPSSVDERNAAIQTLSLSGDLVLEERLFGEEVSLLVFTDGITICPMPPARDHKCIGEGDTGANTGGMGVYAPTAACPSDMVDRIVQEIIQPAIDGLRAMGIAYVGVLYAGIMLTAQGPKLIEFNCRFGDPEAQALLPLLQSELKSVLLACVNGTLSELEIRWSAKTSCAVVAAAPGYPSHPILGGVISGLESVAKSDNVQMFHAGTEKAGNEIRVNGGRVMCVTGLGEDLSSARQSAYAAIKHVNFEGQQIRRDIGWRELARTTGGYANSGVDIDEGNRAVDLMKKKVEATHTSDVLGGLGSFGGALSVRSLMTMDDPVLVASTDGVGTKVMLATDLGRFDTIGHDIVNHCVNDVLVQRARPLFFLDYVASSSISAEMVASIVGGMADACAANKCVLLGGETAEMPGVYSPGHFDVAGTLVGVVDRARLLPSKTIEHGDLMVGLLASGLHTNGYSLVRRIFAGLPLDVVPQGWTCTLGDALLASHRSYLNVLDRALKGDVIKGLAHITGGGFEENIPRVLPPGCSAKVDLGSWPMIPIFELIRDVSGLPDRELYRTFNMGIGMVIIVKPSDLEELRSQIEEPIWVIGEVTSGNREVDLA</sequence>
<dbReference type="SMART" id="SM01210">
    <property type="entry name" value="GARS_C"/>
    <property type="match status" value="1"/>
</dbReference>
<dbReference type="InterPro" id="IPR016188">
    <property type="entry name" value="PurM-like_N"/>
</dbReference>
<dbReference type="Gene3D" id="3.30.470.20">
    <property type="entry name" value="ATP-grasp fold, B domain"/>
    <property type="match status" value="1"/>
</dbReference>
<evidence type="ECO:0000256" key="6">
    <source>
        <dbReference type="ARBA" id="ARBA00013047"/>
    </source>
</evidence>
<name>A0A6J6CI48_9ZZZZ</name>
<dbReference type="GO" id="GO:0004641">
    <property type="term" value="F:phosphoribosylformylglycinamidine cyclo-ligase activity"/>
    <property type="evidence" value="ECO:0007669"/>
    <property type="project" value="UniProtKB-EC"/>
</dbReference>
<dbReference type="InterPro" id="IPR010918">
    <property type="entry name" value="PurM-like_C_dom"/>
</dbReference>
<evidence type="ECO:0000256" key="10">
    <source>
        <dbReference type="ARBA" id="ARBA00022598"/>
    </source>
</evidence>
<dbReference type="GO" id="GO:0046872">
    <property type="term" value="F:metal ion binding"/>
    <property type="evidence" value="ECO:0007669"/>
    <property type="project" value="UniProtKB-KW"/>
</dbReference>
<evidence type="ECO:0000256" key="8">
    <source>
        <dbReference type="ARBA" id="ARBA00020367"/>
    </source>
</evidence>
<dbReference type="Gene3D" id="3.30.1330.10">
    <property type="entry name" value="PurM-like, N-terminal domain"/>
    <property type="match status" value="1"/>
</dbReference>
<dbReference type="InterPro" id="IPR020559">
    <property type="entry name" value="PRibGlycinamide_synth_CS"/>
</dbReference>
<dbReference type="HAMAP" id="MF_00138">
    <property type="entry name" value="GARS"/>
    <property type="match status" value="1"/>
</dbReference>
<evidence type="ECO:0000256" key="1">
    <source>
        <dbReference type="ARBA" id="ARBA00004496"/>
    </source>
</evidence>
<keyword evidence="12" id="KW-0547">Nucleotide-binding</keyword>
<dbReference type="Gene3D" id="3.40.50.20">
    <property type="match status" value="1"/>
</dbReference>
<dbReference type="Pfam" id="PF02769">
    <property type="entry name" value="AIRS_C"/>
    <property type="match status" value="1"/>
</dbReference>
<evidence type="ECO:0000259" key="21">
    <source>
        <dbReference type="PROSITE" id="PS50975"/>
    </source>
</evidence>
<dbReference type="InterPro" id="IPR011761">
    <property type="entry name" value="ATP-grasp"/>
</dbReference>
<dbReference type="SUPFAM" id="SSF55326">
    <property type="entry name" value="PurM N-terminal domain-like"/>
    <property type="match status" value="1"/>
</dbReference>
<dbReference type="CDD" id="cd02196">
    <property type="entry name" value="PurM"/>
    <property type="match status" value="1"/>
</dbReference>
<evidence type="ECO:0000256" key="17">
    <source>
        <dbReference type="ARBA" id="ARBA00031908"/>
    </source>
</evidence>
<comment type="similarity">
    <text evidence="4">In the N-terminal section; belongs to the GARS family.</text>
</comment>
<dbReference type="Pfam" id="PF02843">
    <property type="entry name" value="GARS_C"/>
    <property type="match status" value="1"/>
</dbReference>
<dbReference type="InterPro" id="IPR020562">
    <property type="entry name" value="PRibGlycinamide_synth_N"/>
</dbReference>
<keyword evidence="14" id="KW-0067">ATP-binding</keyword>
<protein>
    <recommendedName>
        <fullName evidence="8">Phosphoribosylformylglycinamidine cyclo-ligase</fullName>
        <ecNumber evidence="6">6.3.3.1</ecNumber>
        <ecNumber evidence="7">6.3.4.13</ecNumber>
    </recommendedName>
    <alternativeName>
        <fullName evidence="18">AIR synthase</fullName>
    </alternativeName>
    <alternativeName>
        <fullName evidence="19">AIRS</fullName>
    </alternativeName>
    <alternativeName>
        <fullName evidence="17">Phosphoribosyl-aminoimidazole synthetase</fullName>
    </alternativeName>
</protein>
<dbReference type="NCBIfam" id="TIGR00878">
    <property type="entry name" value="purM"/>
    <property type="match status" value="1"/>
</dbReference>
<comment type="subcellular location">
    <subcellularLocation>
        <location evidence="1">Cytoplasm</location>
    </subcellularLocation>
</comment>
<keyword evidence="15" id="KW-0464">Manganese</keyword>
<comment type="pathway">
    <text evidence="3">Purine metabolism; IMP biosynthesis via de novo pathway; N(1)-(5-phospho-D-ribosyl)glycinamide from 5-phospho-alpha-D-ribose 1-diphosphate: step 2/2.</text>
</comment>
<evidence type="ECO:0000256" key="12">
    <source>
        <dbReference type="ARBA" id="ARBA00022741"/>
    </source>
</evidence>
<feature type="domain" description="ATP-grasp" evidence="21">
    <location>
        <begin position="106"/>
        <end position="308"/>
    </location>
</feature>
<dbReference type="Pfam" id="PF00586">
    <property type="entry name" value="AIRS"/>
    <property type="match status" value="1"/>
</dbReference>
<dbReference type="FunFam" id="3.30.470.20:FF:000018">
    <property type="entry name" value="Trifunctional purine biosynthetic protein adenosine-3"/>
    <property type="match status" value="1"/>
</dbReference>
<evidence type="ECO:0000256" key="13">
    <source>
        <dbReference type="ARBA" id="ARBA00022755"/>
    </source>
</evidence>
<dbReference type="PANTHER" id="PTHR10520">
    <property type="entry name" value="TRIFUNCTIONAL PURINE BIOSYNTHETIC PROTEIN ADENOSINE-3-RELATED"/>
    <property type="match status" value="1"/>
</dbReference>
<evidence type="ECO:0000256" key="20">
    <source>
        <dbReference type="ARBA" id="ARBA00049057"/>
    </source>
</evidence>
<evidence type="ECO:0000256" key="3">
    <source>
        <dbReference type="ARBA" id="ARBA00005174"/>
    </source>
</evidence>
<dbReference type="PROSITE" id="PS50975">
    <property type="entry name" value="ATP_GRASP"/>
    <property type="match status" value="1"/>
</dbReference>
<organism evidence="22">
    <name type="scientific">freshwater metagenome</name>
    <dbReference type="NCBI Taxonomy" id="449393"/>
    <lineage>
        <taxon>unclassified sequences</taxon>
        <taxon>metagenomes</taxon>
        <taxon>ecological metagenomes</taxon>
    </lineage>
</organism>
<dbReference type="SUPFAM" id="SSF56059">
    <property type="entry name" value="Glutathione synthetase ATP-binding domain-like"/>
    <property type="match status" value="1"/>
</dbReference>
<evidence type="ECO:0000256" key="11">
    <source>
        <dbReference type="ARBA" id="ARBA00022723"/>
    </source>
</evidence>
<dbReference type="InterPro" id="IPR036921">
    <property type="entry name" value="PurM-like_N_sf"/>
</dbReference>
<dbReference type="NCBIfam" id="TIGR00877">
    <property type="entry name" value="purD"/>
    <property type="match status" value="1"/>
</dbReference>
<dbReference type="GO" id="GO:0004637">
    <property type="term" value="F:phosphoribosylamine-glycine ligase activity"/>
    <property type="evidence" value="ECO:0007669"/>
    <property type="project" value="UniProtKB-EC"/>
</dbReference>
<evidence type="ECO:0000256" key="2">
    <source>
        <dbReference type="ARBA" id="ARBA00004686"/>
    </source>
</evidence>
<reference evidence="22" key="1">
    <citation type="submission" date="2020-05" db="EMBL/GenBank/DDBJ databases">
        <authorList>
            <person name="Chiriac C."/>
            <person name="Salcher M."/>
            <person name="Ghai R."/>
            <person name="Kavagutti S V."/>
        </authorList>
    </citation>
    <scope>NUCLEOTIDE SEQUENCE</scope>
</reference>
<evidence type="ECO:0000256" key="19">
    <source>
        <dbReference type="ARBA" id="ARBA00033093"/>
    </source>
</evidence>
<dbReference type="AlphaFoldDB" id="A0A6J6CI48"/>
<dbReference type="GO" id="GO:0005524">
    <property type="term" value="F:ATP binding"/>
    <property type="evidence" value="ECO:0007669"/>
    <property type="project" value="UniProtKB-KW"/>
</dbReference>
<dbReference type="FunFam" id="3.90.650.10:FF:000011">
    <property type="entry name" value="Phosphoribosylformylglycinamidine cyclo-ligase"/>
    <property type="match status" value="1"/>
</dbReference>
<dbReference type="InterPro" id="IPR013815">
    <property type="entry name" value="ATP_grasp_subdomain_1"/>
</dbReference>
<dbReference type="EMBL" id="CAEZSL010000163">
    <property type="protein sequence ID" value="CAB4550944.1"/>
    <property type="molecule type" value="Genomic_DNA"/>
</dbReference>
<dbReference type="Pfam" id="PF01071">
    <property type="entry name" value="GARS_A"/>
    <property type="match status" value="1"/>
</dbReference>
<dbReference type="EC" id="6.3.3.1" evidence="6"/>
<dbReference type="UniPathway" id="UPA00074">
    <property type="reaction ID" value="UER00125"/>
</dbReference>
<dbReference type="InterPro" id="IPR000115">
    <property type="entry name" value="PRibGlycinamide_synth"/>
</dbReference>
<dbReference type="PANTHER" id="PTHR10520:SF12">
    <property type="entry name" value="TRIFUNCTIONAL PURINE BIOSYNTHETIC PROTEIN ADENOSINE-3"/>
    <property type="match status" value="1"/>
</dbReference>